<keyword evidence="2" id="KW-0812">Transmembrane</keyword>
<feature type="compositionally biased region" description="Basic and acidic residues" evidence="1">
    <location>
        <begin position="229"/>
        <end position="242"/>
    </location>
</feature>
<dbReference type="OMA" id="THEAPVQ"/>
<evidence type="ECO:0000313" key="5">
    <source>
        <dbReference type="Proteomes" id="UP000433876"/>
    </source>
</evidence>
<dbReference type="VEuPathDB" id="FungiDB:SMAC_09099"/>
<feature type="compositionally biased region" description="Polar residues" evidence="1">
    <location>
        <begin position="154"/>
        <end position="187"/>
    </location>
</feature>
<organism evidence="4 5">
    <name type="scientific">Sordaria macrospora</name>
    <dbReference type="NCBI Taxonomy" id="5147"/>
    <lineage>
        <taxon>Eukaryota</taxon>
        <taxon>Fungi</taxon>
        <taxon>Dikarya</taxon>
        <taxon>Ascomycota</taxon>
        <taxon>Pezizomycotina</taxon>
        <taxon>Sordariomycetes</taxon>
        <taxon>Sordariomycetidae</taxon>
        <taxon>Sordariales</taxon>
        <taxon>Sordariaceae</taxon>
        <taxon>Sordaria</taxon>
    </lineage>
</organism>
<feature type="signal peptide" evidence="3">
    <location>
        <begin position="1"/>
        <end position="17"/>
    </location>
</feature>
<keyword evidence="3" id="KW-0732">Signal</keyword>
<evidence type="ECO:0000256" key="3">
    <source>
        <dbReference type="SAM" id="SignalP"/>
    </source>
</evidence>
<feature type="region of interest" description="Disordered" evidence="1">
    <location>
        <begin position="229"/>
        <end position="257"/>
    </location>
</feature>
<evidence type="ECO:0000313" key="4">
    <source>
        <dbReference type="EMBL" id="KAA8628877.1"/>
    </source>
</evidence>
<gene>
    <name evidence="4" type="ORF">SMACR_09099</name>
</gene>
<name>A0A8S8ZE49_SORMA</name>
<dbReference type="AlphaFoldDB" id="A0A8S8ZE49"/>
<feature type="region of interest" description="Disordered" evidence="1">
    <location>
        <begin position="147"/>
        <end position="188"/>
    </location>
</feature>
<accession>A0A8S8ZE49</accession>
<protein>
    <submittedName>
        <fullName evidence="4">Uncharacterized protein</fullName>
    </submittedName>
</protein>
<proteinExistence type="predicted"/>
<feature type="chain" id="PRO_5035766845" evidence="3">
    <location>
        <begin position="18"/>
        <end position="286"/>
    </location>
</feature>
<reference evidence="4 5" key="1">
    <citation type="submission" date="2017-07" db="EMBL/GenBank/DDBJ databases">
        <title>Genome sequence of the Sordaria macrospora wild type strain R19027.</title>
        <authorList>
            <person name="Nowrousian M."/>
            <person name="Teichert I."/>
            <person name="Kueck U."/>
        </authorList>
    </citation>
    <scope>NUCLEOTIDE SEQUENCE [LARGE SCALE GENOMIC DNA]</scope>
    <source>
        <strain evidence="4 5">R19027</strain>
        <tissue evidence="4">Mycelium</tissue>
    </source>
</reference>
<dbReference type="Proteomes" id="UP000433876">
    <property type="component" value="Unassembled WGS sequence"/>
</dbReference>
<keyword evidence="2" id="KW-0472">Membrane</keyword>
<evidence type="ECO:0000256" key="2">
    <source>
        <dbReference type="SAM" id="Phobius"/>
    </source>
</evidence>
<sequence>MTLRLSLPYILLGCVYAGTAYTQKGIIIPRSLIGFTTDFQAQTRSWLTCPDDSTFHVSSTYATCMIAGDVWFNDEMMTACSAITQYFANGKSQICTGWEAYCLTTTIYESYPSASLSWVSFGCEPVDVTGDHHFTLYRSPGTFTSTAATTTSSQDSEMTTGTASPASSISGLESQPQPTADDSNVPTISSSSSGSKAWIAGAAAGPVLAILALGCLAFWWKRRRAKRLAEKSGSDGSPETHEAPVQSPKTDEVSELPWQWSARLSELPTTERAVELQSPSPVFEVE</sequence>
<comment type="caution">
    <text evidence="4">The sequence shown here is derived from an EMBL/GenBank/DDBJ whole genome shotgun (WGS) entry which is preliminary data.</text>
</comment>
<evidence type="ECO:0000256" key="1">
    <source>
        <dbReference type="SAM" id="MobiDB-lite"/>
    </source>
</evidence>
<keyword evidence="2" id="KW-1133">Transmembrane helix</keyword>
<feature type="transmembrane region" description="Helical" evidence="2">
    <location>
        <begin position="197"/>
        <end position="220"/>
    </location>
</feature>
<dbReference type="EMBL" id="NMPR01000159">
    <property type="protein sequence ID" value="KAA8628877.1"/>
    <property type="molecule type" value="Genomic_DNA"/>
</dbReference>